<comment type="pathway">
    <text evidence="6">Isoprenoid biosynthesis; isopentenyl diphosphate biosynthesis via DXP pathway; isopentenyl diphosphate from 1-deoxy-D-xylulose 5-phosphate: step 3/6.</text>
</comment>
<evidence type="ECO:0000259" key="7">
    <source>
        <dbReference type="Pfam" id="PF00288"/>
    </source>
</evidence>
<dbReference type="InterPro" id="IPR006204">
    <property type="entry name" value="GHMP_kinase_N_dom"/>
</dbReference>
<feature type="active site" evidence="6">
    <location>
        <position position="9"/>
    </location>
</feature>
<dbReference type="GO" id="GO:0019288">
    <property type="term" value="P:isopentenyl diphosphate biosynthetic process, methylerythritol 4-phosphate pathway"/>
    <property type="evidence" value="ECO:0007669"/>
    <property type="project" value="UniProtKB-UniRule"/>
</dbReference>
<reference evidence="8 9" key="1">
    <citation type="journal article" date="2017" name="Front. Microbiol.">
        <title>Comparative Genomic Analysis of the Class Epsilonproteobacteria and Proposed Reclassification to Epsilonbacteraeota (phyl. nov.).</title>
        <authorList>
            <person name="Waite D.W."/>
            <person name="Vanwonterghem I."/>
            <person name="Rinke C."/>
            <person name="Parks D.H."/>
            <person name="Zhang Y."/>
            <person name="Takai K."/>
            <person name="Sievert S.M."/>
            <person name="Simon J."/>
            <person name="Campbell B.J."/>
            <person name="Hanson T.E."/>
            <person name="Woyke T."/>
            <person name="Klotz M.G."/>
            <person name="Hugenholtz P."/>
        </authorList>
    </citation>
    <scope>NUCLEOTIDE SEQUENCE [LARGE SCALE GENOMIC DNA]</scope>
    <source>
        <strain evidence="8">UBA12443</strain>
    </source>
</reference>
<comment type="catalytic activity">
    <reaction evidence="6">
        <text>4-CDP-2-C-methyl-D-erythritol + ATP = 4-CDP-2-C-methyl-D-erythritol 2-phosphate + ADP + H(+)</text>
        <dbReference type="Rhea" id="RHEA:18437"/>
        <dbReference type="ChEBI" id="CHEBI:15378"/>
        <dbReference type="ChEBI" id="CHEBI:30616"/>
        <dbReference type="ChEBI" id="CHEBI:57823"/>
        <dbReference type="ChEBI" id="CHEBI:57919"/>
        <dbReference type="ChEBI" id="CHEBI:456216"/>
        <dbReference type="EC" id="2.7.1.148"/>
    </reaction>
</comment>
<evidence type="ECO:0000256" key="3">
    <source>
        <dbReference type="ARBA" id="ARBA00022741"/>
    </source>
</evidence>
<dbReference type="InterPro" id="IPR004424">
    <property type="entry name" value="IspE"/>
</dbReference>
<keyword evidence="4 6" id="KW-0418">Kinase</keyword>
<evidence type="ECO:0000313" key="9">
    <source>
        <dbReference type="Proteomes" id="UP000228859"/>
    </source>
</evidence>
<keyword evidence="3 6" id="KW-0547">Nucleotide-binding</keyword>
<comment type="similarity">
    <text evidence="6">Belongs to the GHMP kinase family. IspE subfamily.</text>
</comment>
<evidence type="ECO:0000256" key="6">
    <source>
        <dbReference type="HAMAP-Rule" id="MF_00061"/>
    </source>
</evidence>
<gene>
    <name evidence="6" type="primary">ispE</name>
    <name evidence="8" type="ORF">CFH83_02495</name>
</gene>
<dbReference type="InterPro" id="IPR014721">
    <property type="entry name" value="Ribsml_uS5_D2-typ_fold_subgr"/>
</dbReference>
<dbReference type="GO" id="GO:0016114">
    <property type="term" value="P:terpenoid biosynthetic process"/>
    <property type="evidence" value="ECO:0007669"/>
    <property type="project" value="UniProtKB-UniRule"/>
</dbReference>
<dbReference type="PIRSF" id="PIRSF010376">
    <property type="entry name" value="IspE"/>
    <property type="match status" value="1"/>
</dbReference>
<dbReference type="SUPFAM" id="SSF55060">
    <property type="entry name" value="GHMP Kinase, C-terminal domain"/>
    <property type="match status" value="1"/>
</dbReference>
<dbReference type="GO" id="GO:0050515">
    <property type="term" value="F:4-(cytidine 5'-diphospho)-2-C-methyl-D-erythritol kinase activity"/>
    <property type="evidence" value="ECO:0007669"/>
    <property type="project" value="UniProtKB-UniRule"/>
</dbReference>
<dbReference type="GO" id="GO:0005524">
    <property type="term" value="F:ATP binding"/>
    <property type="evidence" value="ECO:0007669"/>
    <property type="project" value="UniProtKB-UniRule"/>
</dbReference>
<dbReference type="PANTHER" id="PTHR43527:SF2">
    <property type="entry name" value="4-DIPHOSPHOCYTIDYL-2-C-METHYL-D-ERYTHRITOL KINASE, CHLOROPLASTIC"/>
    <property type="match status" value="1"/>
</dbReference>
<keyword evidence="2 6" id="KW-0808">Transferase</keyword>
<evidence type="ECO:0000256" key="2">
    <source>
        <dbReference type="ARBA" id="ARBA00022679"/>
    </source>
</evidence>
<dbReference type="NCBIfam" id="NF003216">
    <property type="entry name" value="PRK04181.1"/>
    <property type="match status" value="1"/>
</dbReference>
<dbReference type="NCBIfam" id="TIGR00154">
    <property type="entry name" value="ispE"/>
    <property type="match status" value="1"/>
</dbReference>
<evidence type="ECO:0000256" key="5">
    <source>
        <dbReference type="ARBA" id="ARBA00022840"/>
    </source>
</evidence>
<feature type="active site" evidence="6">
    <location>
        <position position="139"/>
    </location>
</feature>
<evidence type="ECO:0000256" key="4">
    <source>
        <dbReference type="ARBA" id="ARBA00022777"/>
    </source>
</evidence>
<dbReference type="InterPro" id="IPR020568">
    <property type="entry name" value="Ribosomal_Su5_D2-typ_SF"/>
</dbReference>
<dbReference type="Pfam" id="PF00288">
    <property type="entry name" value="GHMP_kinases_N"/>
    <property type="match status" value="1"/>
</dbReference>
<dbReference type="Gene3D" id="3.30.230.10">
    <property type="match status" value="1"/>
</dbReference>
<accession>A0A2D3WCR4</accession>
<feature type="domain" description="GHMP kinase N-terminal" evidence="7">
    <location>
        <begin position="63"/>
        <end position="146"/>
    </location>
</feature>
<dbReference type="EC" id="2.7.1.148" evidence="6"/>
<name>A0A2D3WCR4_9BACT</name>
<proteinExistence type="inferred from homology"/>
<dbReference type="SUPFAM" id="SSF54211">
    <property type="entry name" value="Ribosomal protein S5 domain 2-like"/>
    <property type="match status" value="1"/>
</dbReference>
<dbReference type="EMBL" id="DLUI01000042">
    <property type="protein sequence ID" value="DAB39102.1"/>
    <property type="molecule type" value="Genomic_DNA"/>
</dbReference>
<dbReference type="RefSeq" id="WP_294894846.1">
    <property type="nucleotide sequence ID" value="NZ_DLUI01000042.1"/>
</dbReference>
<protein>
    <recommendedName>
        <fullName evidence="1 6">4-diphosphocytidyl-2-C-methyl-D-erythritol kinase</fullName>
        <shortName evidence="6">CMK</shortName>
        <ecNumber evidence="6">2.7.1.148</ecNumber>
    </recommendedName>
    <alternativeName>
        <fullName evidence="6">4-(cytidine-5'-diphospho)-2-C-methyl-D-erythritol kinase</fullName>
    </alternativeName>
</protein>
<sequence length="255" mass="28830">MIRYRAYAKVNIFLKITGIRGEYHTLTSRFMRVNTLFDTLWFEPKSIPEFEIRGNFDCEVHSNTIYKAYKYLLAATHSDTLSQWMEHHAICVEKQIPSFAGLGGGSSDAATFLRMCNEELELGLSVEELARIGSSVGADVPFFVYGYESANVSGIGEIVEPYNEPLIDFEVTTPKLQISTPAVYRYYREHRYAPITAEEASRLEATPSLEILATINSKEANDLYSAALGCYPELQEKEGWFFSGSGSSFFRIKEQ</sequence>
<keyword evidence="5 6" id="KW-0067">ATP-binding</keyword>
<dbReference type="PANTHER" id="PTHR43527">
    <property type="entry name" value="4-DIPHOSPHOCYTIDYL-2-C-METHYL-D-ERYTHRITOL KINASE, CHLOROPLASTIC"/>
    <property type="match status" value="1"/>
</dbReference>
<dbReference type="InterPro" id="IPR036554">
    <property type="entry name" value="GHMP_kinase_C_sf"/>
</dbReference>
<evidence type="ECO:0000313" key="8">
    <source>
        <dbReference type="EMBL" id="DAB39102.1"/>
    </source>
</evidence>
<feature type="binding site" evidence="6">
    <location>
        <begin position="97"/>
        <end position="107"/>
    </location>
    <ligand>
        <name>ATP</name>
        <dbReference type="ChEBI" id="CHEBI:30616"/>
    </ligand>
</feature>
<evidence type="ECO:0000256" key="1">
    <source>
        <dbReference type="ARBA" id="ARBA00017473"/>
    </source>
</evidence>
<dbReference type="Proteomes" id="UP000228859">
    <property type="component" value="Unassembled WGS sequence"/>
</dbReference>
<keyword evidence="6" id="KW-0414">Isoprene biosynthesis</keyword>
<comment type="caution">
    <text evidence="8">The sequence shown here is derived from an EMBL/GenBank/DDBJ whole genome shotgun (WGS) entry which is preliminary data.</text>
</comment>
<dbReference type="UniPathway" id="UPA00056">
    <property type="reaction ID" value="UER00094"/>
</dbReference>
<dbReference type="AlphaFoldDB" id="A0A2D3WCR4"/>
<comment type="function">
    <text evidence="6">Catalyzes the phosphorylation of the position 2 hydroxy group of 4-diphosphocytidyl-2C-methyl-D-erythritol.</text>
</comment>
<dbReference type="HAMAP" id="MF_00061">
    <property type="entry name" value="IspE"/>
    <property type="match status" value="1"/>
</dbReference>
<organism evidence="8 9">
    <name type="scientific">Sulfuricurvum kujiense</name>
    <dbReference type="NCBI Taxonomy" id="148813"/>
    <lineage>
        <taxon>Bacteria</taxon>
        <taxon>Pseudomonadati</taxon>
        <taxon>Campylobacterota</taxon>
        <taxon>Epsilonproteobacteria</taxon>
        <taxon>Campylobacterales</taxon>
        <taxon>Sulfurimonadaceae</taxon>
        <taxon>Sulfuricurvum</taxon>
    </lineage>
</organism>